<evidence type="ECO:0000313" key="1">
    <source>
        <dbReference type="EMBL" id="ARP99752.1"/>
    </source>
</evidence>
<dbReference type="InterPro" id="IPR002701">
    <property type="entry name" value="CM_II_prokaryot"/>
</dbReference>
<dbReference type="GO" id="GO:0004106">
    <property type="term" value="F:chorismate mutase activity"/>
    <property type="evidence" value="ECO:0007669"/>
    <property type="project" value="InterPro"/>
</dbReference>
<dbReference type="InterPro" id="IPR036263">
    <property type="entry name" value="Chorismate_II_sf"/>
</dbReference>
<dbReference type="KEGG" id="psin:CAK95_12135"/>
<dbReference type="InterPro" id="IPR036979">
    <property type="entry name" value="CM_dom_sf"/>
</dbReference>
<dbReference type="Gene3D" id="1.20.59.10">
    <property type="entry name" value="Chorismate mutase"/>
    <property type="match status" value="1"/>
</dbReference>
<dbReference type="SUPFAM" id="SSF48600">
    <property type="entry name" value="Chorismate mutase II"/>
    <property type="match status" value="1"/>
</dbReference>
<dbReference type="EMBL" id="CP021112">
    <property type="protein sequence ID" value="ARP99752.1"/>
    <property type="molecule type" value="Genomic_DNA"/>
</dbReference>
<dbReference type="GO" id="GO:0046417">
    <property type="term" value="P:chorismate metabolic process"/>
    <property type="evidence" value="ECO:0007669"/>
    <property type="project" value="InterPro"/>
</dbReference>
<dbReference type="RefSeq" id="WP_086088158.1">
    <property type="nucleotide sequence ID" value="NZ_CP021112.1"/>
</dbReference>
<dbReference type="NCBIfam" id="NF004697">
    <property type="entry name" value="PRK06034.1-3"/>
    <property type="match status" value="1"/>
</dbReference>
<protein>
    <submittedName>
        <fullName evidence="1">Uncharacterized protein</fullName>
    </submittedName>
</protein>
<gene>
    <name evidence="1" type="ORF">CAK95_12135</name>
</gene>
<dbReference type="STRING" id="1235591.CAK95_12135"/>
<sequence length="280" mass="29282">MPKQAQKDAPSLTALRAEIDRIDASMHALLIERSEIIANLIAVKGTQESGSAFRPAREASMMRKLVERHRGILPLDTVESIWRVIIATFTYVQAPYSVHGDLSVGEAAMRDSVRFHFGFTVPFVPHIGAVGAIAAVAASKGDLALVPATSVAGSGAWWASLEGESAPKIIARLPFVERPDHPASLPVFAISHPAADAVAAEVEVFSVRVSGWGAAAARTLAPLAEVIAEPDGAFDGAALLISVPQGQTVAAITDALVKAGASVRSTALVGSHATRYTVAR</sequence>
<dbReference type="Pfam" id="PF01817">
    <property type="entry name" value="CM_2"/>
    <property type="match status" value="1"/>
</dbReference>
<reference evidence="1 2" key="1">
    <citation type="submission" date="2017-05" db="EMBL/GenBank/DDBJ databases">
        <title>Full genome sequence of Pseudorhodoplanes sinuspersici.</title>
        <authorList>
            <person name="Dastgheib S.M.M."/>
            <person name="Shavandi M."/>
            <person name="Tirandaz H."/>
        </authorList>
    </citation>
    <scope>NUCLEOTIDE SEQUENCE [LARGE SCALE GENOMIC DNA]</scope>
    <source>
        <strain evidence="1 2">RIPI110</strain>
    </source>
</reference>
<evidence type="ECO:0000313" key="2">
    <source>
        <dbReference type="Proteomes" id="UP000194137"/>
    </source>
</evidence>
<organism evidence="1 2">
    <name type="scientific">Pseudorhodoplanes sinuspersici</name>
    <dbReference type="NCBI Taxonomy" id="1235591"/>
    <lineage>
        <taxon>Bacteria</taxon>
        <taxon>Pseudomonadati</taxon>
        <taxon>Pseudomonadota</taxon>
        <taxon>Alphaproteobacteria</taxon>
        <taxon>Hyphomicrobiales</taxon>
        <taxon>Pseudorhodoplanes</taxon>
    </lineage>
</organism>
<dbReference type="AlphaFoldDB" id="A0A1W6ZQY6"/>
<dbReference type="SMART" id="SM00830">
    <property type="entry name" value="CM_2"/>
    <property type="match status" value="1"/>
</dbReference>
<dbReference type="OrthoDB" id="7268348at2"/>
<dbReference type="Proteomes" id="UP000194137">
    <property type="component" value="Chromosome"/>
</dbReference>
<keyword evidence="2" id="KW-1185">Reference proteome</keyword>
<name>A0A1W6ZQY6_9HYPH</name>
<accession>A0A1W6ZQY6</accession>
<proteinExistence type="predicted"/>
<dbReference type="NCBIfam" id="NF004698">
    <property type="entry name" value="PRK06034.1-4"/>
    <property type="match status" value="1"/>
</dbReference>
<dbReference type="PROSITE" id="PS51168">
    <property type="entry name" value="CHORISMATE_MUT_2"/>
    <property type="match status" value="1"/>
</dbReference>
<dbReference type="PROSITE" id="PS51300">
    <property type="entry name" value="NIRD"/>
    <property type="match status" value="1"/>
</dbReference>